<accession>A0A9P7H7X6</accession>
<proteinExistence type="predicted"/>
<dbReference type="Pfam" id="PF12660">
    <property type="entry name" value="zf-TFIIIC"/>
    <property type="match status" value="1"/>
</dbReference>
<dbReference type="Pfam" id="PF12657">
    <property type="entry name" value="TFIIIC_delta"/>
    <property type="match status" value="1"/>
</dbReference>
<feature type="region of interest" description="Disordered" evidence="1">
    <location>
        <begin position="485"/>
        <end position="504"/>
    </location>
</feature>
<feature type="domain" description="Transcription factor IIIC 90kDa subunit N-terminal" evidence="2">
    <location>
        <begin position="30"/>
        <end position="539"/>
    </location>
</feature>
<evidence type="ECO:0008006" key="6">
    <source>
        <dbReference type="Google" id="ProtNLM"/>
    </source>
</evidence>
<protein>
    <recommendedName>
        <fullName evidence="6">Transcription factor IIIC 90kDa subunit N-terminal domain-containing protein</fullName>
    </recommendedName>
</protein>
<organism evidence="4 5">
    <name type="scientific">Fusarium avenaceum</name>
    <dbReference type="NCBI Taxonomy" id="40199"/>
    <lineage>
        <taxon>Eukaryota</taxon>
        <taxon>Fungi</taxon>
        <taxon>Dikarya</taxon>
        <taxon>Ascomycota</taxon>
        <taxon>Pezizomycotina</taxon>
        <taxon>Sordariomycetes</taxon>
        <taxon>Hypocreomycetidae</taxon>
        <taxon>Hypocreales</taxon>
        <taxon>Nectriaceae</taxon>
        <taxon>Fusarium</taxon>
        <taxon>Fusarium tricinctum species complex</taxon>
    </lineage>
</organism>
<evidence type="ECO:0000259" key="3">
    <source>
        <dbReference type="Pfam" id="PF12660"/>
    </source>
</evidence>
<feature type="domain" description="Transcription factor IIIC putative zinc-finger" evidence="3">
    <location>
        <begin position="614"/>
        <end position="699"/>
    </location>
</feature>
<evidence type="ECO:0000259" key="2">
    <source>
        <dbReference type="Pfam" id="PF12657"/>
    </source>
</evidence>
<dbReference type="InterPro" id="IPR024761">
    <property type="entry name" value="TFIIIC_delta_N"/>
</dbReference>
<keyword evidence="5" id="KW-1185">Reference proteome</keyword>
<reference evidence="4" key="1">
    <citation type="submission" date="2021-04" db="EMBL/GenBank/DDBJ databases">
        <title>Draft genome of Fusarium avenaceum strain F156N33, isolated from an atmospheric sample in Virginia.</title>
        <authorList>
            <person name="Yang S."/>
            <person name="Vinatzer B.A."/>
            <person name="Coleman J."/>
        </authorList>
    </citation>
    <scope>NUCLEOTIDE SEQUENCE</scope>
    <source>
        <strain evidence="4">F156N33</strain>
    </source>
</reference>
<feature type="compositionally biased region" description="Acidic residues" evidence="1">
    <location>
        <begin position="487"/>
        <end position="503"/>
    </location>
</feature>
<dbReference type="InterPro" id="IPR024764">
    <property type="entry name" value="TFIIIC_Znf"/>
</dbReference>
<sequence length="701" mass="77646">MTAKMDKSKTRPLKSIHLKSRPLTTHALAWSCDAELAVATDDTIYIFLPEYPRTSGPDDGAEDDELQSQYTLSYRASGLIRPDPTLNAQLCSFSGIRVAGPPANDENWFPGVGSGLVTGSGAPICQIVRLEWSPNGLGCNLRPILTALSTSGCIYAVGEHIDRQSAMISGMRTRGFKAWKTLWGLGAQLPLPDPNEEDGYRNMNERIQSFSWAKEVGAGRGLLAYCNDVEEVAIMAVQLFPRPKEDEPSSEETVWDIREVSRFDGRGRHTKEDALDITDPDYVPHGSAFSLKWSPWLNFEGKQVAILAYLAKNHVGFRKVTIVGEWDRGQRPDIEVEKADMTAICMFLSTDSYIEWEDQIVYDDDKPVARGVIATPFDVKPFQVSFLDCDSEPAGAHYTWECSTTYSKEGELVSSNPISGLMIHDQGATTTGPVPYYSIVRLSAMVRNQDWFQTNLPDDEAAVPKWAARIRRHTTRLVPRSVALEGLDSDSDDSEDDFMDEDTTQLQVPESRYRIWGLAHSPGGGTTAVLVSRYSTQHPERRALCKLMFSRRDEERGAEGGTVVPSKRLTTEGQVWEWMYGNGPEVLGTTITSKISPELHNSPLREQFRSIAANQQCVFCDMALHLEEDEAKCENGHLFARCASTGLAIMAPDISRICAVCELRCLKVAELTRVAEEHFGSGTRVESSDEVCGGCAGKFVA</sequence>
<evidence type="ECO:0000313" key="5">
    <source>
        <dbReference type="Proteomes" id="UP000782241"/>
    </source>
</evidence>
<dbReference type="AlphaFoldDB" id="A0A9P7H7X6"/>
<comment type="caution">
    <text evidence="4">The sequence shown here is derived from an EMBL/GenBank/DDBJ whole genome shotgun (WGS) entry which is preliminary data.</text>
</comment>
<evidence type="ECO:0000313" key="4">
    <source>
        <dbReference type="EMBL" id="KAG5663035.1"/>
    </source>
</evidence>
<gene>
    <name evidence="4" type="ORF">KAF25_000971</name>
</gene>
<dbReference type="Proteomes" id="UP000782241">
    <property type="component" value="Unassembled WGS sequence"/>
</dbReference>
<dbReference type="EMBL" id="JAGPUO010000004">
    <property type="protein sequence ID" value="KAG5663035.1"/>
    <property type="molecule type" value="Genomic_DNA"/>
</dbReference>
<evidence type="ECO:0000256" key="1">
    <source>
        <dbReference type="SAM" id="MobiDB-lite"/>
    </source>
</evidence>
<name>A0A9P7H7X6_9HYPO</name>